<dbReference type="Proteomes" id="UP000236161">
    <property type="component" value="Unassembled WGS sequence"/>
</dbReference>
<reference evidence="6 7" key="1">
    <citation type="journal article" date="2017" name="Nature">
        <title>The Apostasia genome and the evolution of orchids.</title>
        <authorList>
            <person name="Zhang G.Q."/>
            <person name="Liu K.W."/>
            <person name="Li Z."/>
            <person name="Lohaus R."/>
            <person name="Hsiao Y.Y."/>
            <person name="Niu S.C."/>
            <person name="Wang J.Y."/>
            <person name="Lin Y.C."/>
            <person name="Xu Q."/>
            <person name="Chen L.J."/>
            <person name="Yoshida K."/>
            <person name="Fujiwara S."/>
            <person name="Wang Z.W."/>
            <person name="Zhang Y.Q."/>
            <person name="Mitsuda N."/>
            <person name="Wang M."/>
            <person name="Liu G.H."/>
            <person name="Pecoraro L."/>
            <person name="Huang H.X."/>
            <person name="Xiao X.J."/>
            <person name="Lin M."/>
            <person name="Wu X.Y."/>
            <person name="Wu W.L."/>
            <person name="Chen Y.Y."/>
            <person name="Chang S.B."/>
            <person name="Sakamoto S."/>
            <person name="Ohme-Takagi M."/>
            <person name="Yagi M."/>
            <person name="Zeng S.J."/>
            <person name="Shen C.Y."/>
            <person name="Yeh C.M."/>
            <person name="Luo Y.B."/>
            <person name="Tsai W.C."/>
            <person name="Van de Peer Y."/>
            <person name="Liu Z.J."/>
        </authorList>
    </citation>
    <scope>NUCLEOTIDE SEQUENCE [LARGE SCALE GENOMIC DNA]</scope>
    <source>
        <strain evidence="7">cv. Shenzhen</strain>
        <tissue evidence="6">Stem</tissue>
    </source>
</reference>
<dbReference type="PANTHER" id="PTHR47718:SF17">
    <property type="entry name" value="PROTEIN FAR1-RELATED SEQUENCE 5-LIKE"/>
    <property type="match status" value="1"/>
</dbReference>
<gene>
    <name evidence="6" type="primary">FRS5</name>
    <name evidence="6" type="ORF">AXF42_Ash003350</name>
</gene>
<dbReference type="AlphaFoldDB" id="A0A2I0BFX3"/>
<evidence type="ECO:0000256" key="2">
    <source>
        <dbReference type="ARBA" id="ARBA00022771"/>
    </source>
</evidence>
<evidence type="ECO:0000259" key="5">
    <source>
        <dbReference type="PROSITE" id="PS50966"/>
    </source>
</evidence>
<keyword evidence="1" id="KW-0479">Metal-binding</keyword>
<name>A0A2I0BFX3_9ASPA</name>
<keyword evidence="7" id="KW-1185">Reference proteome</keyword>
<dbReference type="GO" id="GO:0008270">
    <property type="term" value="F:zinc ion binding"/>
    <property type="evidence" value="ECO:0007669"/>
    <property type="project" value="UniProtKB-KW"/>
</dbReference>
<evidence type="ECO:0000313" key="7">
    <source>
        <dbReference type="Proteomes" id="UP000236161"/>
    </source>
</evidence>
<keyword evidence="3" id="KW-0862">Zinc</keyword>
<dbReference type="InterPro" id="IPR004330">
    <property type="entry name" value="FAR1_DNA_bnd_dom"/>
</dbReference>
<dbReference type="OrthoDB" id="743341at2759"/>
<evidence type="ECO:0000256" key="1">
    <source>
        <dbReference type="ARBA" id="ARBA00022723"/>
    </source>
</evidence>
<dbReference type="InterPro" id="IPR006564">
    <property type="entry name" value="Znf_PMZ"/>
</dbReference>
<dbReference type="PROSITE" id="PS50966">
    <property type="entry name" value="ZF_SWIM"/>
    <property type="match status" value="1"/>
</dbReference>
<sequence length="686" mass="79436">MEADSCDILKLSELLRTSVHNEDQAYNIYSKYALLTGFSVRKSHNSYWAGTRKPKSREFVCSKAGFKNNEKKNDTDTSKFSRLDGRCGCPAMVRFKVDINGKWWINKLVEEHNHELASPKERHLLRSHRSIHGKEAGVLQCMSKVGISTADAFSYIVQQAGDAYNFVNHEKLLRIESGDAFNLLKIFRERKDFDSLFDWDVKFDEEQRLTNFLWVDGKCKMDYNIFGDVVVFDTSYRMNKYNLICAPLIGVNNHRQNILFGAAFLVDETIISFEWLFQSFLNMMNGKQSITIFTDQDQAMSKAIQNVFPKTRHRLCQWHISKKVPSMVHVANTNEEVRDLFYICMRSCDTPQEFEVKWEMMLEKGGLHENEWLSNLYKIKHKWSTSMNRDVLDLGILSTQRSESTNNVCHGISKPTSTLTDCFLGLERAIARWRQAEVDEDFMCRQKSSTPIIQHSPLLNQAREVYTIKIYNIFQKLLMNGACGSRSNLISTTANTKVYSVGRFGDQKEYQVSFDSTSLDIKCTCKKFETVGLLCSHALRILLMMNVMVLPDRYIVKRWTKHINKKMDYTYMAPPIIKQSENQQFLNDANRFCYQLMMKAQYSEYTRKLFVQHMDQLDAIINHGLQSSSILPILKSGVPKQVVNIVVRDPPMKRPKGVTNARLKGRWEKGKKKKGMTLLIIISFIV</sequence>
<dbReference type="Pfam" id="PF10551">
    <property type="entry name" value="MULE"/>
    <property type="match status" value="1"/>
</dbReference>
<dbReference type="PANTHER" id="PTHR47718">
    <property type="entry name" value="OS01G0519700 PROTEIN"/>
    <property type="match status" value="1"/>
</dbReference>
<keyword evidence="2 4" id="KW-0863">Zinc-finger</keyword>
<feature type="domain" description="SWIM-type" evidence="5">
    <location>
        <begin position="510"/>
        <end position="546"/>
    </location>
</feature>
<evidence type="ECO:0000313" key="6">
    <source>
        <dbReference type="EMBL" id="PKA66695.1"/>
    </source>
</evidence>
<dbReference type="InterPro" id="IPR018289">
    <property type="entry name" value="MULE_transposase_dom"/>
</dbReference>
<evidence type="ECO:0000256" key="3">
    <source>
        <dbReference type="ARBA" id="ARBA00022833"/>
    </source>
</evidence>
<proteinExistence type="predicted"/>
<organism evidence="6 7">
    <name type="scientific">Apostasia shenzhenica</name>
    <dbReference type="NCBI Taxonomy" id="1088818"/>
    <lineage>
        <taxon>Eukaryota</taxon>
        <taxon>Viridiplantae</taxon>
        <taxon>Streptophyta</taxon>
        <taxon>Embryophyta</taxon>
        <taxon>Tracheophyta</taxon>
        <taxon>Spermatophyta</taxon>
        <taxon>Magnoliopsida</taxon>
        <taxon>Liliopsida</taxon>
        <taxon>Asparagales</taxon>
        <taxon>Orchidaceae</taxon>
        <taxon>Apostasioideae</taxon>
        <taxon>Apostasia</taxon>
    </lineage>
</organism>
<evidence type="ECO:0000256" key="4">
    <source>
        <dbReference type="PROSITE-ProRule" id="PRU00325"/>
    </source>
</evidence>
<dbReference type="SMART" id="SM00575">
    <property type="entry name" value="ZnF_PMZ"/>
    <property type="match status" value="1"/>
</dbReference>
<dbReference type="InterPro" id="IPR007527">
    <property type="entry name" value="Znf_SWIM"/>
</dbReference>
<dbReference type="EMBL" id="KZ451885">
    <property type="protein sequence ID" value="PKA66695.1"/>
    <property type="molecule type" value="Genomic_DNA"/>
</dbReference>
<dbReference type="STRING" id="1088818.A0A2I0BFX3"/>
<protein>
    <submittedName>
        <fullName evidence="6">Protein FAR1-like sequence 5</fullName>
    </submittedName>
</protein>
<accession>A0A2I0BFX3</accession>
<dbReference type="Pfam" id="PF04434">
    <property type="entry name" value="SWIM"/>
    <property type="match status" value="1"/>
</dbReference>
<dbReference type="Pfam" id="PF03101">
    <property type="entry name" value="FAR1"/>
    <property type="match status" value="1"/>
</dbReference>